<sequence>KECLWELINLLEELFESSDPIQHDLLKNTTQNNSKGFKNLFNCYEIRKNHMYSIYKQDIAKTGKCTTKGCRASNIVIEHSSNYKKQESERPAKRVKTNTSTLPSINTTTSSNIINSSSLQPNKETCYLQ</sequence>
<feature type="compositionally biased region" description="Low complexity" evidence="1">
    <location>
        <begin position="97"/>
        <end position="114"/>
    </location>
</feature>
<accession>A0A9N9IIA6</accession>
<feature type="region of interest" description="Disordered" evidence="1">
    <location>
        <begin position="81"/>
        <end position="114"/>
    </location>
</feature>
<feature type="non-terminal residue" evidence="2">
    <location>
        <position position="1"/>
    </location>
</feature>
<name>A0A9N9IIA6_9GLOM</name>
<protein>
    <submittedName>
        <fullName evidence="2">2948_t:CDS:1</fullName>
    </submittedName>
</protein>
<proteinExistence type="predicted"/>
<organism evidence="2 3">
    <name type="scientific">Dentiscutata erythropus</name>
    <dbReference type="NCBI Taxonomy" id="1348616"/>
    <lineage>
        <taxon>Eukaryota</taxon>
        <taxon>Fungi</taxon>
        <taxon>Fungi incertae sedis</taxon>
        <taxon>Mucoromycota</taxon>
        <taxon>Glomeromycotina</taxon>
        <taxon>Glomeromycetes</taxon>
        <taxon>Diversisporales</taxon>
        <taxon>Gigasporaceae</taxon>
        <taxon>Dentiscutata</taxon>
    </lineage>
</organism>
<evidence type="ECO:0000256" key="1">
    <source>
        <dbReference type="SAM" id="MobiDB-lite"/>
    </source>
</evidence>
<reference evidence="2" key="1">
    <citation type="submission" date="2021-06" db="EMBL/GenBank/DDBJ databases">
        <authorList>
            <person name="Kallberg Y."/>
            <person name="Tangrot J."/>
            <person name="Rosling A."/>
        </authorList>
    </citation>
    <scope>NUCLEOTIDE SEQUENCE</scope>
    <source>
        <strain evidence="2">MA453B</strain>
    </source>
</reference>
<dbReference type="Proteomes" id="UP000789405">
    <property type="component" value="Unassembled WGS sequence"/>
</dbReference>
<evidence type="ECO:0000313" key="2">
    <source>
        <dbReference type="EMBL" id="CAG8736744.1"/>
    </source>
</evidence>
<comment type="caution">
    <text evidence="2">The sequence shown here is derived from an EMBL/GenBank/DDBJ whole genome shotgun (WGS) entry which is preliminary data.</text>
</comment>
<evidence type="ECO:0000313" key="3">
    <source>
        <dbReference type="Proteomes" id="UP000789405"/>
    </source>
</evidence>
<keyword evidence="3" id="KW-1185">Reference proteome</keyword>
<dbReference type="AlphaFoldDB" id="A0A9N9IIA6"/>
<gene>
    <name evidence="2" type="ORF">DERYTH_LOCUS15632</name>
</gene>
<dbReference type="OrthoDB" id="2419899at2759"/>
<dbReference type="EMBL" id="CAJVPY010012823">
    <property type="protein sequence ID" value="CAG8736744.1"/>
    <property type="molecule type" value="Genomic_DNA"/>
</dbReference>